<dbReference type="AlphaFoldDB" id="A0A224Y3L6"/>
<feature type="signal peptide" evidence="2">
    <location>
        <begin position="1"/>
        <end position="19"/>
    </location>
</feature>
<feature type="region of interest" description="Disordered" evidence="1">
    <location>
        <begin position="37"/>
        <end position="77"/>
    </location>
</feature>
<name>A0A224Y3L6_9HEMI</name>
<feature type="compositionally biased region" description="Basic and acidic residues" evidence="1">
    <location>
        <begin position="37"/>
        <end position="52"/>
    </location>
</feature>
<evidence type="ECO:0000256" key="2">
    <source>
        <dbReference type="SAM" id="SignalP"/>
    </source>
</evidence>
<dbReference type="EMBL" id="GFTR01000696">
    <property type="protein sequence ID" value="JAW15730.1"/>
    <property type="molecule type" value="Transcribed_RNA"/>
</dbReference>
<protein>
    <submittedName>
        <fullName evidence="3">Putative secreted protein</fullName>
    </submittedName>
</protein>
<accession>A0A224Y3L6</accession>
<feature type="chain" id="PRO_5013393348" evidence="2">
    <location>
        <begin position="20"/>
        <end position="77"/>
    </location>
</feature>
<evidence type="ECO:0000256" key="1">
    <source>
        <dbReference type="SAM" id="MobiDB-lite"/>
    </source>
</evidence>
<organism evidence="3">
    <name type="scientific">Panstrongylus lignarius</name>
    <dbReference type="NCBI Taxonomy" id="156445"/>
    <lineage>
        <taxon>Eukaryota</taxon>
        <taxon>Metazoa</taxon>
        <taxon>Ecdysozoa</taxon>
        <taxon>Arthropoda</taxon>
        <taxon>Hexapoda</taxon>
        <taxon>Insecta</taxon>
        <taxon>Pterygota</taxon>
        <taxon>Neoptera</taxon>
        <taxon>Paraneoptera</taxon>
        <taxon>Hemiptera</taxon>
        <taxon>Heteroptera</taxon>
        <taxon>Panheteroptera</taxon>
        <taxon>Cimicomorpha</taxon>
        <taxon>Reduviidae</taxon>
        <taxon>Triatominae</taxon>
        <taxon>Panstrongylus</taxon>
    </lineage>
</organism>
<reference evidence="3" key="1">
    <citation type="journal article" date="2018" name="PLoS Negl. Trop. Dis.">
        <title>An insight into the salivary gland and fat body transcriptome of Panstrongylus lignarius (Hemiptera: Heteroptera), the main vector of Chagas disease in Peru.</title>
        <authorList>
            <person name="Nevoa J.C."/>
            <person name="Mendes M.T."/>
            <person name="da Silva M.V."/>
            <person name="Soares S.C."/>
            <person name="Oliveira C.J.F."/>
            <person name="Ribeiro J.M.C."/>
        </authorList>
    </citation>
    <scope>NUCLEOTIDE SEQUENCE</scope>
</reference>
<keyword evidence="2" id="KW-0732">Signal</keyword>
<feature type="compositionally biased region" description="Polar residues" evidence="1">
    <location>
        <begin position="53"/>
        <end position="71"/>
    </location>
</feature>
<proteinExistence type="predicted"/>
<sequence length="77" mass="8751">MWISLTTILLFAVCPLTFSDESNDILKTPDVGKKQLKEDQTIRDGHENDLDNKINTLKENGSADNQKNFRTTELGRN</sequence>
<evidence type="ECO:0000313" key="3">
    <source>
        <dbReference type="EMBL" id="JAW15730.1"/>
    </source>
</evidence>